<keyword evidence="3" id="KW-1185">Reference proteome</keyword>
<dbReference type="PANTHER" id="PTHR36836:SF1">
    <property type="entry name" value="COLANIC ACID BIOSYNTHESIS PROTEIN WCAK"/>
    <property type="match status" value="1"/>
</dbReference>
<organism evidence="2 3">
    <name type="scientific">Rheinheimera aquimaris</name>
    <dbReference type="NCBI Taxonomy" id="412437"/>
    <lineage>
        <taxon>Bacteria</taxon>
        <taxon>Pseudomonadati</taxon>
        <taxon>Pseudomonadota</taxon>
        <taxon>Gammaproteobacteria</taxon>
        <taxon>Chromatiales</taxon>
        <taxon>Chromatiaceae</taxon>
        <taxon>Rheinheimera</taxon>
    </lineage>
</organism>
<sequence>MLIEVKGVQFVNKGAELMLHAVLQQLQRHWPNAQLVLAPNPNSPYAARARLAALQRVPLRKGRIDLNRFSRFIPKPLRRWLRDNLGLVFAADIDVVLDASGFAYGDQWPQANSAFLSAELHHFAAMGKPYILLPQALGPFGRAAERQQLKQALPLAALICAREESSLQHVRDLTGDINQLVRFGDFTNLVQGVIPACYSEGQRKVLIIPNANMVSARNQRSEWQPHYLPLLHSAVKVIRQLGLEPALLNHEGDADGAICQSVQQSDSSIEIINEADPLKVKGIIGASKAVICSRFHGCVSALSQGVPCLGTSWSHKYERLFDEYGQSEALLSADITSEQLLQKLQWAINNIDNQQLAEKRAALKLQSEQLWQQVEAVINQKLNI</sequence>
<reference evidence="2 3" key="1">
    <citation type="journal article" date="2019" name="Int. J. Syst. Evol. Microbiol.">
        <title>The Global Catalogue of Microorganisms (GCM) 10K type strain sequencing project: providing services to taxonomists for standard genome sequencing and annotation.</title>
        <authorList>
            <consortium name="The Broad Institute Genomics Platform"/>
            <consortium name="The Broad Institute Genome Sequencing Center for Infectious Disease"/>
            <person name="Wu L."/>
            <person name="Ma J."/>
        </authorList>
    </citation>
    <scope>NUCLEOTIDE SEQUENCE [LARGE SCALE GENOMIC DNA]</scope>
    <source>
        <strain evidence="2 3">JCM 14331</strain>
    </source>
</reference>
<evidence type="ECO:0000259" key="1">
    <source>
        <dbReference type="Pfam" id="PF04230"/>
    </source>
</evidence>
<dbReference type="Proteomes" id="UP001501169">
    <property type="component" value="Unassembled WGS sequence"/>
</dbReference>
<dbReference type="InterPro" id="IPR007345">
    <property type="entry name" value="Polysacch_pyruvyl_Trfase"/>
</dbReference>
<comment type="caution">
    <text evidence="2">The sequence shown here is derived from an EMBL/GenBank/DDBJ whole genome shotgun (WGS) entry which is preliminary data.</text>
</comment>
<dbReference type="Pfam" id="PF04230">
    <property type="entry name" value="PS_pyruv_trans"/>
    <property type="match status" value="1"/>
</dbReference>
<name>A0ABN1DBT6_9GAMM</name>
<feature type="domain" description="Polysaccharide pyruvyl transferase" evidence="1">
    <location>
        <begin position="12"/>
        <end position="315"/>
    </location>
</feature>
<accession>A0ABN1DBT6</accession>
<dbReference type="RefSeq" id="WP_226765794.1">
    <property type="nucleotide sequence ID" value="NZ_BAAAEO010000001.1"/>
</dbReference>
<dbReference type="PANTHER" id="PTHR36836">
    <property type="entry name" value="COLANIC ACID BIOSYNTHESIS PROTEIN WCAK"/>
    <property type="match status" value="1"/>
</dbReference>
<evidence type="ECO:0000313" key="2">
    <source>
        <dbReference type="EMBL" id="GAA0538673.1"/>
    </source>
</evidence>
<protein>
    <recommendedName>
        <fullName evidence="1">Polysaccharide pyruvyl transferase domain-containing protein</fullName>
    </recommendedName>
</protein>
<evidence type="ECO:0000313" key="3">
    <source>
        <dbReference type="Proteomes" id="UP001501169"/>
    </source>
</evidence>
<proteinExistence type="predicted"/>
<gene>
    <name evidence="2" type="ORF">GCM10009098_02740</name>
</gene>
<dbReference type="EMBL" id="BAAAEO010000001">
    <property type="protein sequence ID" value="GAA0538673.1"/>
    <property type="molecule type" value="Genomic_DNA"/>
</dbReference>